<comment type="caution">
    <text evidence="2">The sequence shown here is derived from an EMBL/GenBank/DDBJ whole genome shotgun (WGS) entry which is preliminary data.</text>
</comment>
<dbReference type="InterPro" id="IPR036397">
    <property type="entry name" value="RNaseH_sf"/>
</dbReference>
<dbReference type="Gene3D" id="3.30.420.10">
    <property type="entry name" value="Ribonuclease H-like superfamily/Ribonuclease H"/>
    <property type="match status" value="1"/>
</dbReference>
<dbReference type="PANTHER" id="PTHR37984:SF15">
    <property type="entry name" value="INTEGRASE CATALYTIC DOMAIN-CONTAINING PROTEIN"/>
    <property type="match status" value="1"/>
</dbReference>
<reference evidence="2" key="1">
    <citation type="submission" date="2021-02" db="EMBL/GenBank/DDBJ databases">
        <authorList>
            <person name="Nowell W R."/>
        </authorList>
    </citation>
    <scope>NUCLEOTIDE SEQUENCE</scope>
</reference>
<evidence type="ECO:0000259" key="1">
    <source>
        <dbReference type="Pfam" id="PF22938"/>
    </source>
</evidence>
<evidence type="ECO:0000313" key="3">
    <source>
        <dbReference type="Proteomes" id="UP000663889"/>
    </source>
</evidence>
<protein>
    <recommendedName>
        <fullName evidence="1">Integrase p58-like C-terminal domain-containing protein</fullName>
    </recommendedName>
</protein>
<dbReference type="InterPro" id="IPR050951">
    <property type="entry name" value="Retrovirus_Pol_polyprotein"/>
</dbReference>
<dbReference type="PANTHER" id="PTHR37984">
    <property type="entry name" value="PROTEIN CBG26694"/>
    <property type="match status" value="1"/>
</dbReference>
<dbReference type="AlphaFoldDB" id="A0A815XFN1"/>
<gene>
    <name evidence="2" type="ORF">SEV965_LOCUS38972</name>
</gene>
<organism evidence="2 3">
    <name type="scientific">Rotaria sordida</name>
    <dbReference type="NCBI Taxonomy" id="392033"/>
    <lineage>
        <taxon>Eukaryota</taxon>
        <taxon>Metazoa</taxon>
        <taxon>Spiralia</taxon>
        <taxon>Gnathifera</taxon>
        <taxon>Rotifera</taxon>
        <taxon>Eurotatoria</taxon>
        <taxon>Bdelloidea</taxon>
        <taxon>Philodinida</taxon>
        <taxon>Philodinidae</taxon>
        <taxon>Rotaria</taxon>
    </lineage>
</organism>
<evidence type="ECO:0000313" key="2">
    <source>
        <dbReference type="EMBL" id="CAF1556893.1"/>
    </source>
</evidence>
<dbReference type="EMBL" id="CAJNOU010011349">
    <property type="protein sequence ID" value="CAF1556893.1"/>
    <property type="molecule type" value="Genomic_DNA"/>
</dbReference>
<sequence>MCNSLAAMCNNKRTDWDQQLSKLIFAYNTSRHVTTKLTPYEMMFGRLCKLPFDLPQTTTIIEPYQYVKQLTEHLKLTKQIARTQIIHSQEKSKQRYDANRTNEIYSIGDFVYFKRISLGHKLTQKYRDPYQIIQQLNESIYRIQNPNNLYDIINVHVNRLRRFYAPQ</sequence>
<dbReference type="InterPro" id="IPR012337">
    <property type="entry name" value="RNaseH-like_sf"/>
</dbReference>
<dbReference type="GO" id="GO:0003676">
    <property type="term" value="F:nucleic acid binding"/>
    <property type="evidence" value="ECO:0007669"/>
    <property type="project" value="InterPro"/>
</dbReference>
<proteinExistence type="predicted"/>
<accession>A0A815XFN1</accession>
<name>A0A815XFN1_9BILA</name>
<dbReference type="SUPFAM" id="SSF53098">
    <property type="entry name" value="Ribonuclease H-like"/>
    <property type="match status" value="1"/>
</dbReference>
<dbReference type="Pfam" id="PF22938">
    <property type="entry name" value="Integrase_p58_C"/>
    <property type="match status" value="1"/>
</dbReference>
<dbReference type="Proteomes" id="UP000663889">
    <property type="component" value="Unassembled WGS sequence"/>
</dbReference>
<feature type="domain" description="Integrase p58-like C-terminal" evidence="1">
    <location>
        <begin position="129"/>
        <end position="161"/>
    </location>
</feature>
<dbReference type="InterPro" id="IPR054465">
    <property type="entry name" value="Integrase_p58-like_C"/>
</dbReference>